<dbReference type="RefSeq" id="WP_228856126.1">
    <property type="nucleotide sequence ID" value="NZ_AP024086.1"/>
</dbReference>
<protein>
    <recommendedName>
        <fullName evidence="1">DNA primase/helicase Gp4 N-terminal Bacteriophage T7-like domain-containing protein</fullName>
    </recommendedName>
</protein>
<keyword evidence="3" id="KW-1185">Reference proteome</keyword>
<sequence>MTDILTYLESAIGYTPKKISTADGGEYASACPACGDGGKGRKSDRFHIWPEKENKGLCKGRFWCRQCGISGDTISFLQKFVNMNFQQACSELGIVLPKNTGGRKRGYQPSASLPEAGPAWRPKTYPHPAPKWQEKAENLLADCRDRLKSDENSLAWLADRGITAEMADIFRLGYNQGSRGGDRYRPTSAWGLPERQGKDGRPGRIWIPRGWVIPAYDDQGHIIQVRIRRLDEDIKKFAGNIKYYPVSGSSMATMVIYPSADVFVVVECGFDAILIAGAMGGGRVGAITTWNVSARPDTRAHGILSSASLILNGLDYDRAGEKEQSWWNKTYPQNRRLPQPKNGINDPGEAFSAGVNIQAWIKDSLPRGLRIKLGYEANKPGVAKTVAGNNKQQPAGDDMAPDVQRPLVTEMTLSNGKVIYLTDDREEWKKLTRMKKPVFTARELASLKKATSTMDEKERLAAAMQVIELKETISGFIRDGRVFDKGVKTDG</sequence>
<evidence type="ECO:0000313" key="3">
    <source>
        <dbReference type="Proteomes" id="UP000826725"/>
    </source>
</evidence>
<reference evidence="2" key="1">
    <citation type="submission" date="2020-09" db="EMBL/GenBank/DDBJ databases">
        <title>Desulfogranum mesoprofundum gen. nov., sp. nov., a novel mesophilic, sulfate-reducing chemolithoautotroph isolated from a deep-sea hydrothermal vent chimney in the Suiyo Seamount.</title>
        <authorList>
            <person name="Hashimoto Y."/>
            <person name="Nakagawa S."/>
        </authorList>
    </citation>
    <scope>NUCLEOTIDE SEQUENCE</scope>
    <source>
        <strain evidence="2">KT2</strain>
    </source>
</reference>
<name>A0A8D5FG59_9BACT</name>
<gene>
    <name evidence="2" type="ORF">DGMP_06430</name>
</gene>
<accession>A0A8D5FG59</accession>
<dbReference type="InterPro" id="IPR013237">
    <property type="entry name" value="Phage_T7_Gp4_N"/>
</dbReference>
<dbReference type="SMART" id="SM00778">
    <property type="entry name" value="Prim_Zn_Ribbon"/>
    <property type="match status" value="1"/>
</dbReference>
<feature type="domain" description="DNA primase/helicase Gp4 N-terminal Bacteriophage T7-like" evidence="1">
    <location>
        <begin position="26"/>
        <end position="74"/>
    </location>
</feature>
<dbReference type="GO" id="GO:0004386">
    <property type="term" value="F:helicase activity"/>
    <property type="evidence" value="ECO:0007669"/>
    <property type="project" value="InterPro"/>
</dbReference>
<dbReference type="GO" id="GO:0008270">
    <property type="term" value="F:zinc ion binding"/>
    <property type="evidence" value="ECO:0007669"/>
    <property type="project" value="InterPro"/>
</dbReference>
<organism evidence="2 3">
    <name type="scientific">Desulfomarina profundi</name>
    <dbReference type="NCBI Taxonomy" id="2772557"/>
    <lineage>
        <taxon>Bacteria</taxon>
        <taxon>Pseudomonadati</taxon>
        <taxon>Thermodesulfobacteriota</taxon>
        <taxon>Desulfobulbia</taxon>
        <taxon>Desulfobulbales</taxon>
        <taxon>Desulfobulbaceae</taxon>
        <taxon>Desulfomarina</taxon>
    </lineage>
</organism>
<proteinExistence type="predicted"/>
<evidence type="ECO:0000259" key="1">
    <source>
        <dbReference type="SMART" id="SM00778"/>
    </source>
</evidence>
<dbReference type="EMBL" id="AP024086">
    <property type="protein sequence ID" value="BCL59950.1"/>
    <property type="molecule type" value="Genomic_DNA"/>
</dbReference>
<evidence type="ECO:0000313" key="2">
    <source>
        <dbReference type="EMBL" id="BCL59950.1"/>
    </source>
</evidence>
<dbReference type="AlphaFoldDB" id="A0A8D5FG59"/>
<dbReference type="KEGG" id="dbk:DGMP_06430"/>
<dbReference type="Proteomes" id="UP000826725">
    <property type="component" value="Chromosome"/>
</dbReference>